<gene>
    <name evidence="5" type="ORF">KTU01_27380</name>
</gene>
<proteinExistence type="predicted"/>
<evidence type="ECO:0000256" key="1">
    <source>
        <dbReference type="PIRSR" id="PIRSR637460-1"/>
    </source>
</evidence>
<evidence type="ECO:0000313" key="5">
    <source>
        <dbReference type="EMBL" id="GEO96615.1"/>
    </source>
</evidence>
<sequence length="280" mass="28792">MRAFPARRTARTLAAALALALAGVGVSPAAAAPRTVDVVNLGDSYSAAFGTGGLQEVEGLPGCYQGTGEDHVDKLASRPRVDVALDAACAGFTTTQVRGLVSVPLVTDALAEAELVTLTMGGNDIRWGDFIRACSAPAEAAAGPVACDAMLARAPQLIASAAASAAATVEAIDEVTDGRVVVLGYPHLLDERQDSALVSAERAAQLNAWTDELNAALAAQVEAEGAVFVDVTDRFRGHGVGSADPWILVDPGSSHNLHPTEQGYLSGYYPGLMSQVARAR</sequence>
<feature type="domain" description="SGNH hydrolase-type esterase" evidence="4">
    <location>
        <begin position="41"/>
        <end position="264"/>
    </location>
</feature>
<dbReference type="AlphaFoldDB" id="A0A512IG02"/>
<protein>
    <submittedName>
        <fullName evidence="5">Lipase 1</fullName>
    </submittedName>
</protein>
<evidence type="ECO:0000256" key="3">
    <source>
        <dbReference type="SAM" id="SignalP"/>
    </source>
</evidence>
<dbReference type="InterPro" id="IPR006311">
    <property type="entry name" value="TAT_signal"/>
</dbReference>
<comment type="caution">
    <text evidence="5">The sequence shown here is derived from an EMBL/GenBank/DDBJ whole genome shotgun (WGS) entry which is preliminary data.</text>
</comment>
<dbReference type="Pfam" id="PF13472">
    <property type="entry name" value="Lipase_GDSL_2"/>
    <property type="match status" value="1"/>
</dbReference>
<dbReference type="PANTHER" id="PTHR37981">
    <property type="entry name" value="LIPASE 2"/>
    <property type="match status" value="1"/>
</dbReference>
<keyword evidence="6" id="KW-1185">Reference proteome</keyword>
<feature type="active site" description="Nucleophile" evidence="1">
    <location>
        <position position="44"/>
    </location>
</feature>
<dbReference type="STRING" id="388357.GCA_001580365_02743"/>
<dbReference type="PROSITE" id="PS51318">
    <property type="entry name" value="TAT"/>
    <property type="match status" value="1"/>
</dbReference>
<dbReference type="Gene3D" id="3.40.50.1110">
    <property type="entry name" value="SGNH hydrolase"/>
    <property type="match status" value="1"/>
</dbReference>
<dbReference type="RefSeq" id="WP_062736219.1">
    <property type="nucleotide sequence ID" value="NZ_BJZS01000091.1"/>
</dbReference>
<organism evidence="5 6">
    <name type="scientific">Kocuria turfanensis</name>
    <dbReference type="NCBI Taxonomy" id="388357"/>
    <lineage>
        <taxon>Bacteria</taxon>
        <taxon>Bacillati</taxon>
        <taxon>Actinomycetota</taxon>
        <taxon>Actinomycetes</taxon>
        <taxon>Micrococcales</taxon>
        <taxon>Micrococcaceae</taxon>
        <taxon>Kocuria</taxon>
    </lineage>
</organism>
<dbReference type="InterPro" id="IPR013830">
    <property type="entry name" value="SGNH_hydro"/>
</dbReference>
<evidence type="ECO:0000259" key="4">
    <source>
        <dbReference type="Pfam" id="PF13472"/>
    </source>
</evidence>
<keyword evidence="3" id="KW-0732">Signal</keyword>
<dbReference type="InterPro" id="IPR037460">
    <property type="entry name" value="SEST-like"/>
</dbReference>
<feature type="disulfide bond" evidence="2">
    <location>
        <begin position="63"/>
        <end position="89"/>
    </location>
</feature>
<evidence type="ECO:0000256" key="2">
    <source>
        <dbReference type="PIRSR" id="PIRSR637460-2"/>
    </source>
</evidence>
<keyword evidence="2" id="KW-1015">Disulfide bond</keyword>
<dbReference type="EMBL" id="BJZS01000091">
    <property type="protein sequence ID" value="GEO96615.1"/>
    <property type="molecule type" value="Genomic_DNA"/>
</dbReference>
<evidence type="ECO:0000313" key="6">
    <source>
        <dbReference type="Proteomes" id="UP000321103"/>
    </source>
</evidence>
<feature type="active site" evidence="1">
    <location>
        <position position="258"/>
    </location>
</feature>
<name>A0A512IG02_9MICC</name>
<dbReference type="InterPro" id="IPR036514">
    <property type="entry name" value="SGNH_hydro_sf"/>
</dbReference>
<dbReference type="Proteomes" id="UP000321103">
    <property type="component" value="Unassembled WGS sequence"/>
</dbReference>
<dbReference type="GO" id="GO:0016788">
    <property type="term" value="F:hydrolase activity, acting on ester bonds"/>
    <property type="evidence" value="ECO:0007669"/>
    <property type="project" value="InterPro"/>
</dbReference>
<feature type="signal peptide" evidence="3">
    <location>
        <begin position="1"/>
        <end position="31"/>
    </location>
</feature>
<dbReference type="SUPFAM" id="SSF52266">
    <property type="entry name" value="SGNH hydrolase"/>
    <property type="match status" value="1"/>
</dbReference>
<reference evidence="5 6" key="1">
    <citation type="submission" date="2019-07" db="EMBL/GenBank/DDBJ databases">
        <title>Whole genome shotgun sequence of Kocuria turfanensis NBRC 107627.</title>
        <authorList>
            <person name="Hosoyama A."/>
            <person name="Uohara A."/>
            <person name="Ohji S."/>
            <person name="Ichikawa N."/>
        </authorList>
    </citation>
    <scope>NUCLEOTIDE SEQUENCE [LARGE SCALE GENOMIC DNA]</scope>
    <source>
        <strain evidence="5 6">NBRC 107627</strain>
    </source>
</reference>
<dbReference type="PANTHER" id="PTHR37981:SF1">
    <property type="entry name" value="SGNH HYDROLASE-TYPE ESTERASE DOMAIN-CONTAINING PROTEIN"/>
    <property type="match status" value="1"/>
</dbReference>
<accession>A0A512IG02</accession>
<dbReference type="GO" id="GO:0006629">
    <property type="term" value="P:lipid metabolic process"/>
    <property type="evidence" value="ECO:0007669"/>
    <property type="project" value="TreeGrafter"/>
</dbReference>
<feature type="disulfide bond" evidence="2">
    <location>
        <begin position="134"/>
        <end position="147"/>
    </location>
</feature>
<feature type="chain" id="PRO_5021918018" evidence="3">
    <location>
        <begin position="32"/>
        <end position="280"/>
    </location>
</feature>